<feature type="transmembrane region" description="Helical" evidence="8">
    <location>
        <begin position="462"/>
        <end position="485"/>
    </location>
</feature>
<keyword evidence="7 8" id="KW-0472">Membrane</keyword>
<dbReference type="InterPro" id="IPR044746">
    <property type="entry name" value="ABCC_6TM_D1"/>
</dbReference>
<dbReference type="GO" id="GO:0016887">
    <property type="term" value="F:ATP hydrolysis activity"/>
    <property type="evidence" value="ECO:0007669"/>
    <property type="project" value="InterPro"/>
</dbReference>
<dbReference type="CDD" id="cd03250">
    <property type="entry name" value="ABCC_MRP_domain1"/>
    <property type="match status" value="1"/>
</dbReference>
<feature type="transmembrane region" description="Helical" evidence="8">
    <location>
        <begin position="829"/>
        <end position="856"/>
    </location>
</feature>
<keyword evidence="3 8" id="KW-0812">Transmembrane</keyword>
<dbReference type="Pfam" id="PF00005">
    <property type="entry name" value="ABC_tran"/>
    <property type="match status" value="2"/>
</dbReference>
<dbReference type="Pfam" id="PF00664">
    <property type="entry name" value="ABC_membrane"/>
    <property type="match status" value="2"/>
</dbReference>
<feature type="transmembrane region" description="Helical" evidence="8">
    <location>
        <begin position="876"/>
        <end position="899"/>
    </location>
</feature>
<feature type="domain" description="ABC transmembrane type-1" evidence="10">
    <location>
        <begin position="823"/>
        <end position="1117"/>
    </location>
</feature>
<feature type="transmembrane region" description="Helical" evidence="8">
    <location>
        <begin position="951"/>
        <end position="969"/>
    </location>
</feature>
<evidence type="ECO:0000256" key="6">
    <source>
        <dbReference type="ARBA" id="ARBA00022989"/>
    </source>
</evidence>
<keyword evidence="6 8" id="KW-1133">Transmembrane helix</keyword>
<comment type="subcellular location">
    <subcellularLocation>
        <location evidence="1">Membrane</location>
        <topology evidence="1">Multi-pass membrane protein</topology>
    </subcellularLocation>
</comment>
<evidence type="ECO:0000256" key="8">
    <source>
        <dbReference type="SAM" id="Phobius"/>
    </source>
</evidence>
<dbReference type="InterPro" id="IPR017871">
    <property type="entry name" value="ABC_transporter-like_CS"/>
</dbReference>
<dbReference type="PROSITE" id="PS50929">
    <property type="entry name" value="ABC_TM1F"/>
    <property type="match status" value="2"/>
</dbReference>
<dbReference type="PROSITE" id="PS00211">
    <property type="entry name" value="ABC_TRANSPORTER_1"/>
    <property type="match status" value="2"/>
</dbReference>
<dbReference type="GO" id="GO:0140359">
    <property type="term" value="F:ABC-type transporter activity"/>
    <property type="evidence" value="ECO:0007669"/>
    <property type="project" value="InterPro"/>
</dbReference>
<feature type="domain" description="ABC transmembrane type-1" evidence="10">
    <location>
        <begin position="233"/>
        <end position="479"/>
    </location>
</feature>
<dbReference type="SUPFAM" id="SSF90123">
    <property type="entry name" value="ABC transporter transmembrane region"/>
    <property type="match status" value="2"/>
</dbReference>
<feature type="transmembrane region" description="Helical" evidence="8">
    <location>
        <begin position="308"/>
        <end position="331"/>
    </location>
</feature>
<feature type="domain" description="ABC transporter" evidence="9">
    <location>
        <begin position="520"/>
        <end position="746"/>
    </location>
</feature>
<dbReference type="GO" id="GO:0016020">
    <property type="term" value="C:membrane"/>
    <property type="evidence" value="ECO:0007669"/>
    <property type="project" value="UniProtKB-SubCell"/>
</dbReference>
<accession>A0A1Q3F0T9</accession>
<name>A0A1Q3F0T9_CULTA</name>
<dbReference type="SMART" id="SM00382">
    <property type="entry name" value="AAA"/>
    <property type="match status" value="2"/>
</dbReference>
<dbReference type="CDD" id="cd18580">
    <property type="entry name" value="ABC_6TM_ABCC_D2"/>
    <property type="match status" value="1"/>
</dbReference>
<dbReference type="EMBL" id="GFDL01013891">
    <property type="protein sequence ID" value="JAV21154.1"/>
    <property type="molecule type" value="Transcribed_RNA"/>
</dbReference>
<dbReference type="InterPro" id="IPR027417">
    <property type="entry name" value="P-loop_NTPase"/>
</dbReference>
<dbReference type="InterPro" id="IPR011527">
    <property type="entry name" value="ABC1_TM_dom"/>
</dbReference>
<dbReference type="FunFam" id="1.20.1560.10:FF:000026">
    <property type="entry name" value="Multidrug resistance-associated protein lethal(2)03659"/>
    <property type="match status" value="1"/>
</dbReference>
<dbReference type="FunFam" id="3.40.50.300:FF:000163">
    <property type="entry name" value="Multidrug resistance-associated protein member 4"/>
    <property type="match status" value="1"/>
</dbReference>
<sequence>MDHTRKPDKKNPRKGAFILSQLLFGWLLPVFFKGCRRGLDKDDLTKCLKKDKSEDLGDRLEIQWEKELSRARSKNREPRLRTALFWTFIDQCIFDGFLVFMFVLIKSILPLVLAQLLIQFQLPVSPNATHVSSALASTFNGTTPPPELPDVFLTTTLHFINELDEDRNESAEVDRVRRSIDAGKRNQLEKNDWRDEDYSNSRDEGYVDLVEDEEEPTVRQLSSTADYLEYMWNDAYWLAGILVALTLLSCFCSHHSDLRQRLVGARMRIACCSMIYRKTLRMSKKAAGQTPAGYLINLLSNDVSRLDYGFIFLHYVWVLPFQAIFTCYLIWRQVQWAAVVGVVGLLLKTIPVQTGLGKLQSVLRMRVAKRTDQRVGIMNELIQGIQVIKMYAWEKPFHTVVSLARKKEVRQIRWASYIRGIYLSTMIFTERSTLFLAIAMCFFEGRPITADIVFPMAQFFNILQLTAAIFYPLAVSLGAEALVSIDRVQEFLVMEEQDKKMVGLHKNLIENAKTCPETAVELINVSASWNQEKDKTLKDVTLKAKTGQLLAVVGPVGAGKSSLLQLLLGELPITNGETIINGDVSYSCQEPWLFTGTVRNNILFGLPYDRKRYSEVVKHCALLTDFEQLPDGDKTVVGERGTSLSGGQRARVNLARAIYKNASIYLLDDPLSAVDTHVGRHLFDEVMGPRGYLANQKVTRILVTHQVHFLKEADWIVIVENGKILLQGTYQTLSKSNLDFGKLLGASEAVNENVVEEDLEDIADEEIPFIDGARAESYKLLKSSTSLRGSTSQMSSVAENLGRTVGEDKAEGSIPFRVWTTYFRAGGNLFLLFFTFFMLIFSQVVISGSDYFVTYWTRQEERRQRDLPVDHSTGEYLTAYGVIIVGVVVFTTFRGYLFFNICMKASRTLHDRMFAKILAAPMRFFDTNPSGRILNRFSKDMGSIDELLPKAIMDAVQVLLIMVGILVVIAIMNPILLVALLGAIILFAVALKLYLRPTQDLKRLEGITRSPVFSHLSATLSGLSTIRANEAQQKICQEFDALQNVHSAVWQLTMSSNAALGLWLDCISTAFVACVTYSFIVMHQEIFSANVGLAISQAMILTGMVQYGIRQTAESIQQMTSVERVIQYTELKSEADPPKIPPGDWPWKGQIEFRGMTLRYDKDGAAVLKDLNLLIAPTWKVGIVGRTGAGKSSLIGALFRLAPIEGKILIDGLDTGVVSLESLRSKISIIPQDPVLFSATIRYNLDPFSLYDDDALWRAINEVELRSAISGLDYMVTESGTNFSVGQRQLICLARAILRNNKILVLDEATANVDPQTDALIQRTIREKFKHCTVLTVAHRLHTVMDSDRILVMDAGEAREFDAPHVLLQLEGGILRDMVEATGSAESESLRRIAAETYATMDPNRHLLNGLPNPWRFSKEGGGGGDGTSS</sequence>
<keyword evidence="4" id="KW-0547">Nucleotide-binding</keyword>
<feature type="transmembrane region" description="Helical" evidence="8">
    <location>
        <begin position="337"/>
        <end position="356"/>
    </location>
</feature>
<dbReference type="CDD" id="cd03244">
    <property type="entry name" value="ABCC_MRP_domain2"/>
    <property type="match status" value="1"/>
</dbReference>
<dbReference type="FunFam" id="1.20.1560.10:FF:000014">
    <property type="entry name" value="Multidrug resistance-associated protein member 4"/>
    <property type="match status" value="1"/>
</dbReference>
<dbReference type="InterPro" id="IPR003439">
    <property type="entry name" value="ABC_transporter-like_ATP-bd"/>
</dbReference>
<dbReference type="Gene3D" id="1.20.1560.10">
    <property type="entry name" value="ABC transporter type 1, transmembrane domain"/>
    <property type="match status" value="2"/>
</dbReference>
<evidence type="ECO:0000313" key="11">
    <source>
        <dbReference type="EMBL" id="JAV21154.1"/>
    </source>
</evidence>
<reference evidence="11" key="1">
    <citation type="submission" date="2017-01" db="EMBL/GenBank/DDBJ databases">
        <title>A deep insight into the sialotranscriptome of adult male and female Cluex tarsalis mosquitoes.</title>
        <authorList>
            <person name="Ribeiro J.M."/>
            <person name="Moreira F."/>
            <person name="Bernard K.A."/>
            <person name="Calvo E."/>
        </authorList>
    </citation>
    <scope>NUCLEOTIDE SEQUENCE</scope>
    <source>
        <strain evidence="11">Kern County</strain>
        <tissue evidence="11">Salivary glands</tissue>
    </source>
</reference>
<dbReference type="GO" id="GO:0005524">
    <property type="term" value="F:ATP binding"/>
    <property type="evidence" value="ECO:0007669"/>
    <property type="project" value="UniProtKB-KW"/>
</dbReference>
<dbReference type="Gene3D" id="3.40.50.300">
    <property type="entry name" value="P-loop containing nucleotide triphosphate hydrolases"/>
    <property type="match status" value="2"/>
</dbReference>
<evidence type="ECO:0000256" key="1">
    <source>
        <dbReference type="ARBA" id="ARBA00004141"/>
    </source>
</evidence>
<evidence type="ECO:0000259" key="10">
    <source>
        <dbReference type="PROSITE" id="PS50929"/>
    </source>
</evidence>
<organism evidence="11">
    <name type="scientific">Culex tarsalis</name>
    <name type="common">Encephalitis mosquito</name>
    <dbReference type="NCBI Taxonomy" id="7177"/>
    <lineage>
        <taxon>Eukaryota</taxon>
        <taxon>Metazoa</taxon>
        <taxon>Ecdysozoa</taxon>
        <taxon>Arthropoda</taxon>
        <taxon>Hexapoda</taxon>
        <taxon>Insecta</taxon>
        <taxon>Pterygota</taxon>
        <taxon>Neoptera</taxon>
        <taxon>Endopterygota</taxon>
        <taxon>Diptera</taxon>
        <taxon>Nematocera</taxon>
        <taxon>Culicoidea</taxon>
        <taxon>Culicidae</taxon>
        <taxon>Culicinae</taxon>
        <taxon>Culicini</taxon>
        <taxon>Culex</taxon>
        <taxon>Culex</taxon>
    </lineage>
</organism>
<keyword evidence="5" id="KW-0067">ATP-binding</keyword>
<dbReference type="InterPro" id="IPR036640">
    <property type="entry name" value="ABC1_TM_sf"/>
</dbReference>
<protein>
    <submittedName>
        <fullName evidence="11">Putative abc transporter c family member 3</fullName>
    </submittedName>
</protein>
<evidence type="ECO:0000256" key="2">
    <source>
        <dbReference type="ARBA" id="ARBA00022448"/>
    </source>
</evidence>
<dbReference type="SUPFAM" id="SSF52540">
    <property type="entry name" value="P-loop containing nucleoside triphosphate hydrolases"/>
    <property type="match status" value="2"/>
</dbReference>
<evidence type="ECO:0000256" key="4">
    <source>
        <dbReference type="ARBA" id="ARBA00022741"/>
    </source>
</evidence>
<evidence type="ECO:0000256" key="3">
    <source>
        <dbReference type="ARBA" id="ARBA00022692"/>
    </source>
</evidence>
<proteinExistence type="predicted"/>
<feature type="transmembrane region" description="Helical" evidence="8">
    <location>
        <begin position="1086"/>
        <end position="1109"/>
    </location>
</feature>
<dbReference type="CDD" id="cd18579">
    <property type="entry name" value="ABC_6TM_ABCC_D1"/>
    <property type="match status" value="1"/>
</dbReference>
<dbReference type="PANTHER" id="PTHR24223:SF415">
    <property type="entry name" value="FI20190P1"/>
    <property type="match status" value="1"/>
</dbReference>
<evidence type="ECO:0000259" key="9">
    <source>
        <dbReference type="PROSITE" id="PS50893"/>
    </source>
</evidence>
<evidence type="ECO:0000256" key="5">
    <source>
        <dbReference type="ARBA" id="ARBA00022840"/>
    </source>
</evidence>
<feature type="transmembrane region" description="Helical" evidence="8">
    <location>
        <begin position="15"/>
        <end position="32"/>
    </location>
</feature>
<dbReference type="PANTHER" id="PTHR24223">
    <property type="entry name" value="ATP-BINDING CASSETTE SUB-FAMILY C"/>
    <property type="match status" value="1"/>
</dbReference>
<keyword evidence="2" id="KW-0813">Transport</keyword>
<evidence type="ECO:0000256" key="7">
    <source>
        <dbReference type="ARBA" id="ARBA00023136"/>
    </source>
</evidence>
<feature type="transmembrane region" description="Helical" evidence="8">
    <location>
        <begin position="1060"/>
        <end position="1080"/>
    </location>
</feature>
<feature type="domain" description="ABC transporter" evidence="9">
    <location>
        <begin position="1151"/>
        <end position="1380"/>
    </location>
</feature>
<feature type="transmembrane region" description="Helical" evidence="8">
    <location>
        <begin position="420"/>
        <end position="442"/>
    </location>
</feature>
<dbReference type="InterPro" id="IPR003593">
    <property type="entry name" value="AAA+_ATPase"/>
</dbReference>
<dbReference type="InterPro" id="IPR044726">
    <property type="entry name" value="ABCC_6TM_D2"/>
</dbReference>
<dbReference type="PROSITE" id="PS50893">
    <property type="entry name" value="ABC_TRANSPORTER_2"/>
    <property type="match status" value="2"/>
</dbReference>
<dbReference type="FunFam" id="3.40.50.300:FF:000482">
    <property type="entry name" value="Multidrug resistance-associated protein member 4"/>
    <property type="match status" value="1"/>
</dbReference>
<feature type="transmembrane region" description="Helical" evidence="8">
    <location>
        <begin position="235"/>
        <end position="252"/>
    </location>
</feature>
<dbReference type="InterPro" id="IPR050173">
    <property type="entry name" value="ABC_transporter_C-like"/>
</dbReference>